<sequence>MYLSRHGMDFIPMVPEPLNPKLQSKFIFGGGLKKGWDNKLSLPLLKDLRPAHDLGTVQLWRSCPRLKAMSVLSSALQLGRYLQYHPC</sequence>
<accession>A6IGX2</accession>
<name>A6IGX2_RAT</name>
<protein>
    <submittedName>
        <fullName evidence="1">RCG49069</fullName>
    </submittedName>
</protein>
<evidence type="ECO:0000313" key="1">
    <source>
        <dbReference type="EMBL" id="EDM16578.1"/>
    </source>
</evidence>
<evidence type="ECO:0000313" key="2">
    <source>
        <dbReference type="Proteomes" id="UP000234681"/>
    </source>
</evidence>
<dbReference type="AlphaFoldDB" id="A6IGX2"/>
<dbReference type="Proteomes" id="UP000234681">
    <property type="component" value="Chromosome 7"/>
</dbReference>
<organism evidence="1 2">
    <name type="scientific">Rattus norvegicus</name>
    <name type="common">Rat</name>
    <dbReference type="NCBI Taxonomy" id="10116"/>
    <lineage>
        <taxon>Eukaryota</taxon>
        <taxon>Metazoa</taxon>
        <taxon>Chordata</taxon>
        <taxon>Craniata</taxon>
        <taxon>Vertebrata</taxon>
        <taxon>Euteleostomi</taxon>
        <taxon>Mammalia</taxon>
        <taxon>Eutheria</taxon>
        <taxon>Euarchontoglires</taxon>
        <taxon>Glires</taxon>
        <taxon>Rodentia</taxon>
        <taxon>Myomorpha</taxon>
        <taxon>Muroidea</taxon>
        <taxon>Muridae</taxon>
        <taxon>Murinae</taxon>
        <taxon>Rattus</taxon>
    </lineage>
</organism>
<reference evidence="1 2" key="1">
    <citation type="submission" date="2005-09" db="EMBL/GenBank/DDBJ databases">
        <authorList>
            <person name="Mural R.J."/>
            <person name="Li P.W."/>
            <person name="Adams M.D."/>
            <person name="Amanatides P.G."/>
            <person name="Baden-Tillson H."/>
            <person name="Barnstead M."/>
            <person name="Chin S.H."/>
            <person name="Dew I."/>
            <person name="Evans C.A."/>
            <person name="Ferriera S."/>
            <person name="Flanigan M."/>
            <person name="Fosler C."/>
            <person name="Glodek A."/>
            <person name="Gu Z."/>
            <person name="Holt R.A."/>
            <person name="Jennings D."/>
            <person name="Kraft C.L."/>
            <person name="Lu F."/>
            <person name="Nguyen T."/>
            <person name="Nusskern D.R."/>
            <person name="Pfannkoch C.M."/>
            <person name="Sitter C."/>
            <person name="Sutton G.G."/>
            <person name="Venter J.C."/>
            <person name="Wang Z."/>
            <person name="Woodage T."/>
            <person name="Zheng X.H."/>
            <person name="Zhong F."/>
        </authorList>
    </citation>
    <scope>NUCLEOTIDE SEQUENCE [LARGE SCALE GENOMIC DNA]</scope>
    <source>
        <strain>BN</strain>
        <strain evidence="2">Sprague-Dawley</strain>
    </source>
</reference>
<dbReference type="EMBL" id="CH473960">
    <property type="protein sequence ID" value="EDM16578.1"/>
    <property type="molecule type" value="Genomic_DNA"/>
</dbReference>
<proteinExistence type="predicted"/>
<gene>
    <name evidence="1" type="ORF">rCG_49069</name>
</gene>